<feature type="transmembrane region" description="Helical" evidence="2">
    <location>
        <begin position="244"/>
        <end position="267"/>
    </location>
</feature>
<evidence type="ECO:0000256" key="1">
    <source>
        <dbReference type="SAM" id="MobiDB-lite"/>
    </source>
</evidence>
<feature type="transmembrane region" description="Helical" evidence="2">
    <location>
        <begin position="330"/>
        <end position="349"/>
    </location>
</feature>
<evidence type="ECO:0000313" key="3">
    <source>
        <dbReference type="EMBL" id="GAA1728013.1"/>
    </source>
</evidence>
<dbReference type="RefSeq" id="WP_344248738.1">
    <property type="nucleotide sequence ID" value="NZ_BAAAPM010000004.1"/>
</dbReference>
<keyword evidence="2" id="KW-0472">Membrane</keyword>
<feature type="transmembrane region" description="Helical" evidence="2">
    <location>
        <begin position="274"/>
        <end position="293"/>
    </location>
</feature>
<keyword evidence="2" id="KW-1133">Transmembrane helix</keyword>
<name>A0ABN2JI31_9MICO</name>
<evidence type="ECO:0000256" key="2">
    <source>
        <dbReference type="SAM" id="Phobius"/>
    </source>
</evidence>
<keyword evidence="4" id="KW-1185">Reference proteome</keyword>
<sequence length="382" mass="38407">MVTAPAASSPDRAAPSPVPHTPWGRVVAVGLAVAALVAVVVLAFSWPSVTAEPHDLPVAVAGPQPAVESVRAALDEQQPGAVDLRQVDDRDAAVEAIRTRDVYGAVVLGVDGTPEVLTASAASTATHQLMTGLAAQLQQQLTAQAVAGLQEAAAQGVVPPSDAALPAVTVTDVVPLSDEDPRGTGLAAALFPLVLGGMAGGIGISLAVIGAGRRILAVGVYAVVGGLVLTAIMQGWFGSLQGDWWWNAAAIALALAAIAAPITGLVAVLGRAGIAVGAVTMMLVANPISGATMPPEFLPWSWGAIGQWFPPGAGGTLLRDLSYFPDASAAAAWTALGLWAGAGVLLSLVGHFRTAGGAEPDAEALQDEALEHAAHRAEHAHP</sequence>
<organism evidence="3 4">
    <name type="scientific">Isoptericola hypogeus</name>
    <dbReference type="NCBI Taxonomy" id="300179"/>
    <lineage>
        <taxon>Bacteria</taxon>
        <taxon>Bacillati</taxon>
        <taxon>Actinomycetota</taxon>
        <taxon>Actinomycetes</taxon>
        <taxon>Micrococcales</taxon>
        <taxon>Promicromonosporaceae</taxon>
        <taxon>Isoptericola</taxon>
    </lineage>
</organism>
<proteinExistence type="predicted"/>
<feature type="transmembrane region" description="Helical" evidence="2">
    <location>
        <begin position="26"/>
        <end position="46"/>
    </location>
</feature>
<reference evidence="3 4" key="1">
    <citation type="journal article" date="2019" name="Int. J. Syst. Evol. Microbiol.">
        <title>The Global Catalogue of Microorganisms (GCM) 10K type strain sequencing project: providing services to taxonomists for standard genome sequencing and annotation.</title>
        <authorList>
            <consortium name="The Broad Institute Genomics Platform"/>
            <consortium name="The Broad Institute Genome Sequencing Center for Infectious Disease"/>
            <person name="Wu L."/>
            <person name="Ma J."/>
        </authorList>
    </citation>
    <scope>NUCLEOTIDE SEQUENCE [LARGE SCALE GENOMIC DNA]</scope>
    <source>
        <strain evidence="3 4">JCM 15589</strain>
    </source>
</reference>
<evidence type="ECO:0000313" key="4">
    <source>
        <dbReference type="Proteomes" id="UP001501138"/>
    </source>
</evidence>
<feature type="region of interest" description="Disordered" evidence="1">
    <location>
        <begin position="1"/>
        <end position="20"/>
    </location>
</feature>
<gene>
    <name evidence="3" type="ORF">GCM10009809_24630</name>
</gene>
<feature type="compositionally biased region" description="Low complexity" evidence="1">
    <location>
        <begin position="1"/>
        <end position="15"/>
    </location>
</feature>
<keyword evidence="2" id="KW-0812">Transmembrane</keyword>
<comment type="caution">
    <text evidence="3">The sequence shown here is derived from an EMBL/GenBank/DDBJ whole genome shotgun (WGS) entry which is preliminary data.</text>
</comment>
<dbReference type="EMBL" id="BAAAPM010000004">
    <property type="protein sequence ID" value="GAA1728013.1"/>
    <property type="molecule type" value="Genomic_DNA"/>
</dbReference>
<protein>
    <submittedName>
        <fullName evidence="3">Membrane protein</fullName>
    </submittedName>
</protein>
<feature type="transmembrane region" description="Helical" evidence="2">
    <location>
        <begin position="215"/>
        <end position="238"/>
    </location>
</feature>
<dbReference type="Proteomes" id="UP001501138">
    <property type="component" value="Unassembled WGS sequence"/>
</dbReference>
<accession>A0ABN2JI31</accession>
<feature type="transmembrane region" description="Helical" evidence="2">
    <location>
        <begin position="186"/>
        <end position="208"/>
    </location>
</feature>